<evidence type="ECO:0000313" key="1">
    <source>
        <dbReference type="EMBL" id="SUZ57994.1"/>
    </source>
</evidence>
<protein>
    <submittedName>
        <fullName evidence="1">Uncharacterized protein</fullName>
    </submittedName>
</protein>
<organism evidence="1">
    <name type="scientific">marine metagenome</name>
    <dbReference type="NCBI Taxonomy" id="408172"/>
    <lineage>
        <taxon>unclassified sequences</taxon>
        <taxon>metagenomes</taxon>
        <taxon>ecological metagenomes</taxon>
    </lineage>
</organism>
<proteinExistence type="predicted"/>
<dbReference type="AlphaFoldDB" id="A0A381NUZ1"/>
<dbReference type="EMBL" id="UINC01000591">
    <property type="protein sequence ID" value="SUZ57994.1"/>
    <property type="molecule type" value="Genomic_DNA"/>
</dbReference>
<sequence>MPWLAVAVYVLAPAAEEPIPTERAANSDSTFIYSQFSSLPLFTKAPKSSTIWV</sequence>
<gene>
    <name evidence="1" type="ORF">METZ01_LOCUS10848</name>
</gene>
<reference evidence="1" key="1">
    <citation type="submission" date="2018-05" db="EMBL/GenBank/DDBJ databases">
        <authorList>
            <person name="Lanie J.A."/>
            <person name="Ng W.-L."/>
            <person name="Kazmierczak K.M."/>
            <person name="Andrzejewski T.M."/>
            <person name="Davidsen T.M."/>
            <person name="Wayne K.J."/>
            <person name="Tettelin H."/>
            <person name="Glass J.I."/>
            <person name="Rusch D."/>
            <person name="Podicherti R."/>
            <person name="Tsui H.-C.T."/>
            <person name="Winkler M.E."/>
        </authorList>
    </citation>
    <scope>NUCLEOTIDE SEQUENCE</scope>
</reference>
<name>A0A381NUZ1_9ZZZZ</name>
<accession>A0A381NUZ1</accession>